<dbReference type="AlphaFoldDB" id="A0A831NW27"/>
<dbReference type="Proteomes" id="UP000885822">
    <property type="component" value="Unassembled WGS sequence"/>
</dbReference>
<evidence type="ECO:0000259" key="1">
    <source>
        <dbReference type="Pfam" id="PF21185"/>
    </source>
</evidence>
<dbReference type="Pfam" id="PF21185">
    <property type="entry name" value="RecD_N"/>
    <property type="match status" value="1"/>
</dbReference>
<name>A0A831NW27_9GAMM</name>
<sequence length="202" mass="22721">MPCFAGTAMYKNYHHCRQQLHTVEAIDYYLATALSNAVGEQDNAVLLHSILLLSKLLREGHSCLKLQAEAGRWHWQSEAGEGGFRLPDLDRWQQLLKNGDLAPEAMQPLVYEYQRLYLRRYWTFEKGVADRLRVLMTQPLALDQVLAAKILQQLFPDAQADDQQRLAVANAMGAHFSVISGGPGTGKTFTVTKLLAALQRLN</sequence>
<organism evidence="2">
    <name type="scientific">Thiolapillus brandeum</name>
    <dbReference type="NCBI Taxonomy" id="1076588"/>
    <lineage>
        <taxon>Bacteria</taxon>
        <taxon>Pseudomonadati</taxon>
        <taxon>Pseudomonadota</taxon>
        <taxon>Gammaproteobacteria</taxon>
        <taxon>Chromatiales</taxon>
        <taxon>Sedimenticolaceae</taxon>
        <taxon>Thiolapillus</taxon>
    </lineage>
</organism>
<gene>
    <name evidence="2" type="ORF">ENG92_04740</name>
</gene>
<dbReference type="InterPro" id="IPR049550">
    <property type="entry name" value="RecD_N"/>
</dbReference>
<comment type="caution">
    <text evidence="2">The sequence shown here is derived from an EMBL/GenBank/DDBJ whole genome shotgun (WGS) entry which is preliminary data.</text>
</comment>
<accession>A0A831NW27</accession>
<dbReference type="SUPFAM" id="SSF52540">
    <property type="entry name" value="P-loop containing nucleoside triphosphate hydrolases"/>
    <property type="match status" value="1"/>
</dbReference>
<proteinExistence type="predicted"/>
<dbReference type="Gene3D" id="3.40.50.300">
    <property type="entry name" value="P-loop containing nucleotide triphosphate hydrolases"/>
    <property type="match status" value="1"/>
</dbReference>
<feature type="non-terminal residue" evidence="2">
    <location>
        <position position="202"/>
    </location>
</feature>
<dbReference type="Pfam" id="PF13245">
    <property type="entry name" value="AAA_19"/>
    <property type="match status" value="1"/>
</dbReference>
<dbReference type="InterPro" id="IPR027417">
    <property type="entry name" value="P-loop_NTPase"/>
</dbReference>
<reference evidence="2" key="1">
    <citation type="journal article" date="2020" name="mSystems">
        <title>Genome- and Community-Level Interaction Insights into Carbon Utilization and Element Cycling Functions of Hydrothermarchaeota in Hydrothermal Sediment.</title>
        <authorList>
            <person name="Zhou Z."/>
            <person name="Liu Y."/>
            <person name="Xu W."/>
            <person name="Pan J."/>
            <person name="Luo Z.H."/>
            <person name="Li M."/>
        </authorList>
    </citation>
    <scope>NUCLEOTIDE SEQUENCE [LARGE SCALE GENOMIC DNA]</scope>
    <source>
        <strain evidence="2">HyVt-26</strain>
    </source>
</reference>
<dbReference type="InterPro" id="IPR041851">
    <property type="entry name" value="RecD_N_sf"/>
</dbReference>
<dbReference type="Gene3D" id="1.10.10.1020">
    <property type="entry name" value="RecBCD complex, subunit RecD, N-terminal domain"/>
    <property type="match status" value="1"/>
</dbReference>
<protein>
    <recommendedName>
        <fullName evidence="1">RecBCD enzyme subunit RecD N-terminal domain-containing protein</fullName>
    </recommendedName>
</protein>
<evidence type="ECO:0000313" key="2">
    <source>
        <dbReference type="EMBL" id="HDK38305.1"/>
    </source>
</evidence>
<dbReference type="EMBL" id="DRCV01000208">
    <property type="protein sequence ID" value="HDK38305.1"/>
    <property type="molecule type" value="Genomic_DNA"/>
</dbReference>
<feature type="domain" description="RecBCD enzyme subunit RecD N-terminal" evidence="1">
    <location>
        <begin position="22"/>
        <end position="117"/>
    </location>
</feature>